<sequence>MKIEELSASKLMRAEDPFSRVVKEMAAEPKQRAAAPAMNEAAAGREAADTAPDVSQVQQAVKRIQERLAEKGAGFTFTVDTTGHSVNVTVTDKDSDRVLMRIPAEGVLRLAQEGDSRIGTLLNKSY</sequence>
<dbReference type="Pfam" id="PF03646">
    <property type="entry name" value="FlaG"/>
    <property type="match status" value="1"/>
</dbReference>
<proteinExistence type="predicted"/>
<dbReference type="EMBL" id="CP000112">
    <property type="protein sequence ID" value="ABB38507.1"/>
    <property type="molecule type" value="Genomic_DNA"/>
</dbReference>
<feature type="region of interest" description="Disordered" evidence="1">
    <location>
        <begin position="27"/>
        <end position="53"/>
    </location>
</feature>
<dbReference type="InterPro" id="IPR005186">
    <property type="entry name" value="FlaG"/>
</dbReference>
<evidence type="ECO:0000256" key="1">
    <source>
        <dbReference type="SAM" id="MobiDB-lite"/>
    </source>
</evidence>
<name>Q310Y9_OLEA2</name>
<feature type="compositionally biased region" description="Low complexity" evidence="1">
    <location>
        <begin position="32"/>
        <end position="51"/>
    </location>
</feature>
<reference evidence="2 3" key="1">
    <citation type="journal article" date="2011" name="J. Bacteriol.">
        <title>Complete genome sequence and updated annotation of Desulfovibrio alaskensis G20.</title>
        <authorList>
            <person name="Hauser L.J."/>
            <person name="Land M.L."/>
            <person name="Brown S.D."/>
            <person name="Larimer F."/>
            <person name="Keller K.L."/>
            <person name="Rapp-Giles B.J."/>
            <person name="Price M.N."/>
            <person name="Lin M."/>
            <person name="Bruce D.C."/>
            <person name="Detter J.C."/>
            <person name="Tapia R."/>
            <person name="Han C.S."/>
            <person name="Goodwin L.A."/>
            <person name="Cheng J.F."/>
            <person name="Pitluck S."/>
            <person name="Copeland A."/>
            <person name="Lucas S."/>
            <person name="Nolan M."/>
            <person name="Lapidus A.L."/>
            <person name="Palumbo A.V."/>
            <person name="Wall J.D."/>
        </authorList>
    </citation>
    <scope>NUCLEOTIDE SEQUENCE [LARGE SCALE GENOMIC DNA]</scope>
    <source>
        <strain evidence="3">ATCC BAA 1058 / DSM 17464 / G20</strain>
    </source>
</reference>
<dbReference type="HOGENOM" id="CLU_1977898_0_0_7"/>
<dbReference type="SMR" id="Q310Y9"/>
<dbReference type="Gene3D" id="3.30.160.170">
    <property type="entry name" value="FlaG-like"/>
    <property type="match status" value="1"/>
</dbReference>
<evidence type="ECO:0000313" key="2">
    <source>
        <dbReference type="EMBL" id="ABB38507.1"/>
    </source>
</evidence>
<dbReference type="Proteomes" id="UP000002710">
    <property type="component" value="Chromosome"/>
</dbReference>
<protein>
    <recommendedName>
        <fullName evidence="4">Flagellar protein FlaG protein</fullName>
    </recommendedName>
</protein>
<dbReference type="SUPFAM" id="SSF160214">
    <property type="entry name" value="FlaG-like"/>
    <property type="match status" value="1"/>
</dbReference>
<dbReference type="AlphaFoldDB" id="Q310Y9"/>
<dbReference type="STRING" id="207559.Dde_1710"/>
<evidence type="ECO:0000313" key="3">
    <source>
        <dbReference type="Proteomes" id="UP000002710"/>
    </source>
</evidence>
<accession>Q310Y9</accession>
<gene>
    <name evidence="2" type="ordered locus">Dde_1710</name>
</gene>
<dbReference type="KEGG" id="dde:Dde_1710"/>
<dbReference type="eggNOG" id="COG1334">
    <property type="taxonomic scope" value="Bacteria"/>
</dbReference>
<keyword evidence="3" id="KW-1185">Reference proteome</keyword>
<dbReference type="RefSeq" id="WP_011367651.1">
    <property type="nucleotide sequence ID" value="NC_007519.1"/>
</dbReference>
<dbReference type="InterPro" id="IPR035924">
    <property type="entry name" value="FlaG-like_sf"/>
</dbReference>
<organism evidence="2 3">
    <name type="scientific">Oleidesulfovibrio alaskensis (strain ATCC BAA-1058 / DSM 17464 / G20)</name>
    <name type="common">Desulfovibrio alaskensis</name>
    <dbReference type="NCBI Taxonomy" id="207559"/>
    <lineage>
        <taxon>Bacteria</taxon>
        <taxon>Pseudomonadati</taxon>
        <taxon>Thermodesulfobacteriota</taxon>
        <taxon>Desulfovibrionia</taxon>
        <taxon>Desulfovibrionales</taxon>
        <taxon>Desulfovibrionaceae</taxon>
        <taxon>Oleidesulfovibrio</taxon>
    </lineage>
</organism>
<evidence type="ECO:0008006" key="4">
    <source>
        <dbReference type="Google" id="ProtNLM"/>
    </source>
</evidence>